<feature type="compositionally biased region" description="Low complexity" evidence="1">
    <location>
        <begin position="557"/>
        <end position="582"/>
    </location>
</feature>
<evidence type="ECO:0000313" key="3">
    <source>
        <dbReference type="Proteomes" id="UP000077315"/>
    </source>
</evidence>
<evidence type="ECO:0000313" key="2">
    <source>
        <dbReference type="EMBL" id="OAD69244.1"/>
    </source>
</evidence>
<dbReference type="PANTHER" id="PTHR33977:SF1">
    <property type="entry name" value="ZINC ION BINDING PROTEIN"/>
    <property type="match status" value="1"/>
</dbReference>
<evidence type="ECO:0008006" key="4">
    <source>
        <dbReference type="Google" id="ProtNLM"/>
    </source>
</evidence>
<dbReference type="OrthoDB" id="2506357at2759"/>
<proteinExistence type="predicted"/>
<keyword evidence="3" id="KW-1185">Reference proteome</keyword>
<name>A0A162NG54_PHYB8</name>
<accession>A0A162NG54</accession>
<evidence type="ECO:0000256" key="1">
    <source>
        <dbReference type="SAM" id="MobiDB-lite"/>
    </source>
</evidence>
<sequence length="772" mass="88884">MLTFDSGADSCNRVVPDYLESIEYIKLSSEDEFTRWVDEVAKKHSKWLYNQKYEHKSNRCFIGQPLQEPLKVTTTVYLCDHAGKPQKKKSLSDTDPSIKRRKRTTKSIKIGCPASIYKFNLTDNTILVKYNWQHPDHDPFEIQNISTTRVPDELKYLVEGLVSQNSDWKSIKKMLKMSEDKYLEVNNSSNNDNISNIIRVCVCLLVMFANIELNQLEQAGDRSSFSASLLDYQYVRDVVNAHIMKLSRKHMDHKKSVELWAKELNESENTSLVTISENGSFLLAWVPDWQKEYLQNSDEWSIHSTQKICKSFNSSGNTNIGNSNSTSSSNNTEKLSGEPNNCALYTIVVQSPVTTKGTPVGFFITDQENVVTLEQWFSWMKSNFTLKVKKIMIDHSQAEVEAINKVFEGKVDVLLCHWHMKYEWESNVKRCFNVQNSTQKVEVVHKNAFDIFFIMMYAATAESFEISYQVFVATFKNNEAIIDYFNKTWLPKKQLWVKAWRIPTKFYTSNLIEGYETQLKTFYLGHDRSLRIDRLVYLLSNVLTLDYKEEKEKESTRTSSSLPSTSPTPTTTSSPSLASSPSNFTKFQSLRRNEEEEKNMTEAYEYDIDLADSMVEKRNDDLYTCKSFSTNDLYYRIRFVDGILQDCRCSDPNRLCKHIFLVGRVFNLPHSLPVNCSALQSSGNLSVGSESDTATKGTNITDVSDHEIRCKEAREKCKKYIDLINARLRAKVIECQGDPHELTRLLNFIKTAHKRLENYGSVSEQSGTSKQT</sequence>
<dbReference type="Proteomes" id="UP000077315">
    <property type="component" value="Unassembled WGS sequence"/>
</dbReference>
<protein>
    <recommendedName>
        <fullName evidence="4">SWIM-type domain-containing protein</fullName>
    </recommendedName>
</protein>
<dbReference type="GeneID" id="29002592"/>
<organism evidence="2 3">
    <name type="scientific">Phycomyces blakesleeanus (strain ATCC 8743b / DSM 1359 / FGSC 10004 / NBRC 33097 / NRRL 1555)</name>
    <dbReference type="NCBI Taxonomy" id="763407"/>
    <lineage>
        <taxon>Eukaryota</taxon>
        <taxon>Fungi</taxon>
        <taxon>Fungi incertae sedis</taxon>
        <taxon>Mucoromycota</taxon>
        <taxon>Mucoromycotina</taxon>
        <taxon>Mucoromycetes</taxon>
        <taxon>Mucorales</taxon>
        <taxon>Phycomycetaceae</taxon>
        <taxon>Phycomyces</taxon>
    </lineage>
</organism>
<reference evidence="3" key="1">
    <citation type="submission" date="2015-06" db="EMBL/GenBank/DDBJ databases">
        <title>Expansion of signal transduction pathways in fungi by whole-genome duplication.</title>
        <authorList>
            <consortium name="DOE Joint Genome Institute"/>
            <person name="Corrochano L.M."/>
            <person name="Kuo A."/>
            <person name="Marcet-Houben M."/>
            <person name="Polaino S."/>
            <person name="Salamov A."/>
            <person name="Villalobos J.M."/>
            <person name="Alvarez M.I."/>
            <person name="Avalos J."/>
            <person name="Benito E.P."/>
            <person name="Benoit I."/>
            <person name="Burger G."/>
            <person name="Camino L.P."/>
            <person name="Canovas D."/>
            <person name="Cerda-Olmedo E."/>
            <person name="Cheng J.-F."/>
            <person name="Dominguez A."/>
            <person name="Elias M."/>
            <person name="Eslava A.P."/>
            <person name="Glaser F."/>
            <person name="Grimwood J."/>
            <person name="Gutierrez G."/>
            <person name="Heitman J."/>
            <person name="Henrissat B."/>
            <person name="Iturriaga E.A."/>
            <person name="Lang B.F."/>
            <person name="Lavin J.L."/>
            <person name="Lee S."/>
            <person name="Li W."/>
            <person name="Lindquist E."/>
            <person name="Lopez-Garcia S."/>
            <person name="Luque E.M."/>
            <person name="Marcos A.T."/>
            <person name="Martin J."/>
            <person name="McCluskey K."/>
            <person name="Medina H.R."/>
            <person name="Miralles-Duran A."/>
            <person name="Miyazaki A."/>
            <person name="Munoz-Torres E."/>
            <person name="Oguiza J.A."/>
            <person name="Ohm R."/>
            <person name="Olmedo M."/>
            <person name="Orejas M."/>
            <person name="Ortiz-Castellanos L."/>
            <person name="Pisabarro A.G."/>
            <person name="Rodriguez-Romero J."/>
            <person name="Ruiz-Herrera J."/>
            <person name="Ruiz-Vazquez R."/>
            <person name="Sanz C."/>
            <person name="Schackwitz W."/>
            <person name="Schmutz J."/>
            <person name="Shahriari M."/>
            <person name="Shelest E."/>
            <person name="Silva-Franco F."/>
            <person name="Soanes D."/>
            <person name="Syed K."/>
            <person name="Tagua V.G."/>
            <person name="Talbot N.J."/>
            <person name="Thon M."/>
            <person name="De vries R.P."/>
            <person name="Wiebenga A."/>
            <person name="Yadav J.S."/>
            <person name="Braun E.L."/>
            <person name="Baker S."/>
            <person name="Garre V."/>
            <person name="Horwitz B."/>
            <person name="Torres-Martinez S."/>
            <person name="Idnurm A."/>
            <person name="Herrera-Estrella A."/>
            <person name="Gabaldon T."/>
            <person name="Grigoriev I.V."/>
        </authorList>
    </citation>
    <scope>NUCLEOTIDE SEQUENCE [LARGE SCALE GENOMIC DNA]</scope>
    <source>
        <strain evidence="3">NRRL 1555(-)</strain>
    </source>
</reference>
<dbReference type="AlphaFoldDB" id="A0A162NG54"/>
<dbReference type="InParanoid" id="A0A162NG54"/>
<dbReference type="STRING" id="763407.A0A162NG54"/>
<dbReference type="PANTHER" id="PTHR33977">
    <property type="entry name" value="ZINC ION BINDING PROTEIN"/>
    <property type="match status" value="1"/>
</dbReference>
<dbReference type="VEuPathDB" id="FungiDB:PHYBLDRAFT_66789"/>
<feature type="region of interest" description="Disordered" evidence="1">
    <location>
        <begin position="85"/>
        <end position="105"/>
    </location>
</feature>
<gene>
    <name evidence="2" type="ORF">PHYBLDRAFT_66789</name>
</gene>
<dbReference type="RefSeq" id="XP_018287284.1">
    <property type="nucleotide sequence ID" value="XM_018441686.1"/>
</dbReference>
<feature type="region of interest" description="Disordered" evidence="1">
    <location>
        <begin position="554"/>
        <end position="583"/>
    </location>
</feature>
<dbReference type="EMBL" id="KV440992">
    <property type="protein sequence ID" value="OAD69244.1"/>
    <property type="molecule type" value="Genomic_DNA"/>
</dbReference>